<gene>
    <name evidence="2" type="ORF">ISALK_06465</name>
</gene>
<dbReference type="GO" id="GO:0008168">
    <property type="term" value="F:methyltransferase activity"/>
    <property type="evidence" value="ECO:0007669"/>
    <property type="project" value="UniProtKB-KW"/>
</dbReference>
<accession>A0AA43XKQ1</accession>
<comment type="caution">
    <text evidence="2">The sequence shown here is derived from an EMBL/GenBank/DDBJ whole genome shotgun (WGS) entry which is preliminary data.</text>
</comment>
<dbReference type="PANTHER" id="PTHR43667">
    <property type="entry name" value="CYCLOPROPANE-FATTY-ACYL-PHOSPHOLIPID SYNTHASE"/>
    <property type="match status" value="1"/>
</dbReference>
<name>A0AA43XKQ1_9CLOT</name>
<protein>
    <submittedName>
        <fullName evidence="2">Methyltransferase domain-containing protein</fullName>
    </submittedName>
</protein>
<dbReference type="EMBL" id="SUMG01000006">
    <property type="protein sequence ID" value="NBG88141.1"/>
    <property type="molecule type" value="Genomic_DNA"/>
</dbReference>
<evidence type="ECO:0000313" key="2">
    <source>
        <dbReference type="EMBL" id="NBG88141.1"/>
    </source>
</evidence>
<dbReference type="AlphaFoldDB" id="A0AA43XKQ1"/>
<dbReference type="Pfam" id="PF13649">
    <property type="entry name" value="Methyltransf_25"/>
    <property type="match status" value="1"/>
</dbReference>
<dbReference type="SUPFAM" id="SSF53335">
    <property type="entry name" value="S-adenosyl-L-methionine-dependent methyltransferases"/>
    <property type="match status" value="1"/>
</dbReference>
<sequence>MGDVIKGFLSEDKDSLNNGCSWIPRKRFFFMEFIIGQKTKGRRERMDRDLSYWKERWRKEEGERERCDQQGFWDNRADFFNGKVFTEEKLGSEIVNHLKSKNMLTRDMEVLDIGCGPGKHTLPLAREVKRVTALDISENMLEHLRKNMKKTKLFNIDPLHLDWKDGDLKKLHWEKAFDLVFASMTPGVFNYETLEKMVKAGKQYAYLSGFVKRKDEVGDEIFRFFERSHGVSAKKQNKVYYAFNILWQWGYTPEVEYIHRTWEDEFTSEEAYALYRDKLAAVTTLLEEDREKIKEILKSFEKEGKITEKTEVTQGLLTWKL</sequence>
<dbReference type="Gene3D" id="3.40.50.150">
    <property type="entry name" value="Vaccinia Virus protein VP39"/>
    <property type="match status" value="1"/>
</dbReference>
<dbReference type="InterPro" id="IPR050723">
    <property type="entry name" value="CFA/CMAS"/>
</dbReference>
<proteinExistence type="predicted"/>
<dbReference type="InterPro" id="IPR029063">
    <property type="entry name" value="SAM-dependent_MTases_sf"/>
</dbReference>
<keyword evidence="3" id="KW-1185">Reference proteome</keyword>
<dbReference type="Proteomes" id="UP000449710">
    <property type="component" value="Unassembled WGS sequence"/>
</dbReference>
<evidence type="ECO:0000259" key="1">
    <source>
        <dbReference type="Pfam" id="PF13649"/>
    </source>
</evidence>
<organism evidence="2 3">
    <name type="scientific">Isachenkonia alkalipeptolytica</name>
    <dbReference type="NCBI Taxonomy" id="2565777"/>
    <lineage>
        <taxon>Bacteria</taxon>
        <taxon>Bacillati</taxon>
        <taxon>Bacillota</taxon>
        <taxon>Clostridia</taxon>
        <taxon>Eubacteriales</taxon>
        <taxon>Clostridiaceae</taxon>
        <taxon>Isachenkonia</taxon>
    </lineage>
</organism>
<dbReference type="CDD" id="cd02440">
    <property type="entry name" value="AdoMet_MTases"/>
    <property type="match status" value="1"/>
</dbReference>
<feature type="domain" description="Methyltransferase" evidence="1">
    <location>
        <begin position="110"/>
        <end position="199"/>
    </location>
</feature>
<dbReference type="GO" id="GO:0032259">
    <property type="term" value="P:methylation"/>
    <property type="evidence" value="ECO:0007669"/>
    <property type="project" value="UniProtKB-KW"/>
</dbReference>
<dbReference type="PANTHER" id="PTHR43667:SF2">
    <property type="entry name" value="FATTY ACID C-METHYL TRANSFERASE"/>
    <property type="match status" value="1"/>
</dbReference>
<keyword evidence="2" id="KW-0808">Transferase</keyword>
<evidence type="ECO:0000313" key="3">
    <source>
        <dbReference type="Proteomes" id="UP000449710"/>
    </source>
</evidence>
<keyword evidence="2" id="KW-0489">Methyltransferase</keyword>
<dbReference type="InterPro" id="IPR041698">
    <property type="entry name" value="Methyltransf_25"/>
</dbReference>
<reference evidence="2 3" key="1">
    <citation type="submission" date="2019-04" db="EMBL/GenBank/DDBJ databases">
        <title>Isachenkonia alkalipeptolytica gen. nov. sp. nov. a new anaerobic, alkiliphilic organothrophic bacterium capable to reduce synthesized ferrihydrite isolated from a soda lake.</title>
        <authorList>
            <person name="Toshchakov S.V."/>
            <person name="Zavarzina D.G."/>
            <person name="Zhilina T.N."/>
            <person name="Kostrikina N.A."/>
            <person name="Kublanov I.V."/>
        </authorList>
    </citation>
    <scope>NUCLEOTIDE SEQUENCE [LARGE SCALE GENOMIC DNA]</scope>
    <source>
        <strain evidence="2 3">Z-1701</strain>
    </source>
</reference>